<dbReference type="Proteomes" id="UP000008181">
    <property type="component" value="Chromosome 1"/>
</dbReference>
<gene>
    <name evidence="2" type="ORF">THITE_116268</name>
</gene>
<evidence type="ECO:0000313" key="3">
    <source>
        <dbReference type="Proteomes" id="UP000008181"/>
    </source>
</evidence>
<reference evidence="2 3" key="1">
    <citation type="journal article" date="2011" name="Nat. Biotechnol.">
        <title>Comparative genomic analysis of the thermophilic biomass-degrading fungi Myceliophthora thermophila and Thielavia terrestris.</title>
        <authorList>
            <person name="Berka R.M."/>
            <person name="Grigoriev I.V."/>
            <person name="Otillar R."/>
            <person name="Salamov A."/>
            <person name="Grimwood J."/>
            <person name="Reid I."/>
            <person name="Ishmael N."/>
            <person name="John T."/>
            <person name="Darmond C."/>
            <person name="Moisan M.-C."/>
            <person name="Henrissat B."/>
            <person name="Coutinho P.M."/>
            <person name="Lombard V."/>
            <person name="Natvig D.O."/>
            <person name="Lindquist E."/>
            <person name="Schmutz J."/>
            <person name="Lucas S."/>
            <person name="Harris P."/>
            <person name="Powlowski J."/>
            <person name="Bellemare A."/>
            <person name="Taylor D."/>
            <person name="Butler G."/>
            <person name="de Vries R.P."/>
            <person name="Allijn I.E."/>
            <person name="van den Brink J."/>
            <person name="Ushinsky S."/>
            <person name="Storms R."/>
            <person name="Powell A.J."/>
            <person name="Paulsen I.T."/>
            <person name="Elbourne L.D.H."/>
            <person name="Baker S.E."/>
            <person name="Magnuson J."/>
            <person name="LaBoissiere S."/>
            <person name="Clutterbuck A.J."/>
            <person name="Martinez D."/>
            <person name="Wogulis M."/>
            <person name="de Leon A.L."/>
            <person name="Rey M.W."/>
            <person name="Tsang A."/>
        </authorList>
    </citation>
    <scope>NUCLEOTIDE SEQUENCE [LARGE SCALE GENOMIC DNA]</scope>
    <source>
        <strain evidence="3">ATCC 38088 / NRRL 8126</strain>
    </source>
</reference>
<feature type="compositionally biased region" description="Polar residues" evidence="1">
    <location>
        <begin position="159"/>
        <end position="179"/>
    </location>
</feature>
<name>G2QW01_THETT</name>
<evidence type="ECO:0000256" key="1">
    <source>
        <dbReference type="SAM" id="MobiDB-lite"/>
    </source>
</evidence>
<feature type="region of interest" description="Disordered" evidence="1">
    <location>
        <begin position="40"/>
        <end position="61"/>
    </location>
</feature>
<organism evidence="2 3">
    <name type="scientific">Thermothielavioides terrestris (strain ATCC 38088 / NRRL 8126)</name>
    <name type="common">Thielavia terrestris</name>
    <dbReference type="NCBI Taxonomy" id="578455"/>
    <lineage>
        <taxon>Eukaryota</taxon>
        <taxon>Fungi</taxon>
        <taxon>Dikarya</taxon>
        <taxon>Ascomycota</taxon>
        <taxon>Pezizomycotina</taxon>
        <taxon>Sordariomycetes</taxon>
        <taxon>Sordariomycetidae</taxon>
        <taxon>Sordariales</taxon>
        <taxon>Chaetomiaceae</taxon>
        <taxon>Thermothielavioides</taxon>
        <taxon>Thermothielavioides terrestris</taxon>
    </lineage>
</organism>
<protein>
    <submittedName>
        <fullName evidence="2">Uncharacterized protein</fullName>
    </submittedName>
</protein>
<proteinExistence type="predicted"/>
<dbReference type="AlphaFoldDB" id="G2QW01"/>
<accession>G2QW01</accession>
<dbReference type="RefSeq" id="XP_003651069.1">
    <property type="nucleotide sequence ID" value="XM_003651021.1"/>
</dbReference>
<sequence>MGVPLQGTAYACTMCQTAGLYPKPRDESQRSMQPRVLEGSAATLQPRSSLSEQFPRGDSGPTAIDRWCGGRIHMGITTIKPLGELLCGGSRCSKFPQPHCSQGLSAVFAARTSLGRTRTPKLESGGGRGSLTSHPQNAKEHRAMFLGLLFCFRPWPSRASKQQNQNDPTGTAQPSQQNRIHFTFASTSTADTTGEDAEEDKKRCKNLFYEYACGHFAFVIPSHYGKCRGRQCQPSRFKKRMLPLRCADCGGTGGWRG</sequence>
<dbReference type="KEGG" id="ttt:THITE_116268"/>
<dbReference type="GeneID" id="11523647"/>
<feature type="region of interest" description="Disordered" evidence="1">
    <location>
        <begin position="158"/>
        <end position="179"/>
    </location>
</feature>
<evidence type="ECO:0000313" key="2">
    <source>
        <dbReference type="EMBL" id="AEO64733.1"/>
    </source>
</evidence>
<keyword evidence="3" id="KW-1185">Reference proteome</keyword>
<feature type="compositionally biased region" description="Polar residues" evidence="1">
    <location>
        <begin position="42"/>
        <end position="52"/>
    </location>
</feature>
<dbReference type="EMBL" id="CP003009">
    <property type="protein sequence ID" value="AEO64733.1"/>
    <property type="molecule type" value="Genomic_DNA"/>
</dbReference>
<feature type="region of interest" description="Disordered" evidence="1">
    <location>
        <begin position="117"/>
        <end position="136"/>
    </location>
</feature>
<dbReference type="HOGENOM" id="CLU_1082527_0_0_1"/>